<evidence type="ECO:0000313" key="2">
    <source>
        <dbReference type="Proteomes" id="UP001562425"/>
    </source>
</evidence>
<dbReference type="EMBL" id="JBEHCU010006218">
    <property type="protein sequence ID" value="KAL1397619.1"/>
    <property type="molecule type" value="Genomic_DNA"/>
</dbReference>
<protein>
    <submittedName>
        <fullName evidence="1">Uncharacterized protein</fullName>
    </submittedName>
</protein>
<gene>
    <name evidence="1" type="ORF">pipiens_009626</name>
</gene>
<keyword evidence="2" id="KW-1185">Reference proteome</keyword>
<dbReference type="AlphaFoldDB" id="A0ABD1DGT3"/>
<organism evidence="1 2">
    <name type="scientific">Culex pipiens pipiens</name>
    <name type="common">Northern house mosquito</name>
    <dbReference type="NCBI Taxonomy" id="38569"/>
    <lineage>
        <taxon>Eukaryota</taxon>
        <taxon>Metazoa</taxon>
        <taxon>Ecdysozoa</taxon>
        <taxon>Arthropoda</taxon>
        <taxon>Hexapoda</taxon>
        <taxon>Insecta</taxon>
        <taxon>Pterygota</taxon>
        <taxon>Neoptera</taxon>
        <taxon>Endopterygota</taxon>
        <taxon>Diptera</taxon>
        <taxon>Nematocera</taxon>
        <taxon>Culicoidea</taxon>
        <taxon>Culicidae</taxon>
        <taxon>Culicinae</taxon>
        <taxon>Culicini</taxon>
        <taxon>Culex</taxon>
        <taxon>Culex</taxon>
    </lineage>
</organism>
<comment type="caution">
    <text evidence="1">The sequence shown here is derived from an EMBL/GenBank/DDBJ whole genome shotgun (WGS) entry which is preliminary data.</text>
</comment>
<reference evidence="1 2" key="1">
    <citation type="submission" date="2024-05" db="EMBL/GenBank/DDBJ databases">
        <title>Culex pipiens pipiens assembly and annotation.</title>
        <authorList>
            <person name="Alout H."/>
            <person name="Durand T."/>
        </authorList>
    </citation>
    <scope>NUCLEOTIDE SEQUENCE [LARGE SCALE GENOMIC DNA]</scope>
    <source>
        <strain evidence="1">HA-2024</strain>
        <tissue evidence="1">Whole body</tissue>
    </source>
</reference>
<proteinExistence type="predicted"/>
<feature type="non-terminal residue" evidence="1">
    <location>
        <position position="52"/>
    </location>
</feature>
<name>A0ABD1DGT3_CULPP</name>
<accession>A0ABD1DGT3</accession>
<evidence type="ECO:0000313" key="1">
    <source>
        <dbReference type="EMBL" id="KAL1397619.1"/>
    </source>
</evidence>
<dbReference type="Proteomes" id="UP001562425">
    <property type="component" value="Unassembled WGS sequence"/>
</dbReference>
<sequence length="52" mass="5486">MVMAEIGGPLAHQLNPLQSHRGGLVQPSLVMNHHLDPLDNGGGTCHTPNILP</sequence>